<proteinExistence type="predicted"/>
<organism evidence="1 2">
    <name type="scientific">Arabis nemorensis</name>
    <dbReference type="NCBI Taxonomy" id="586526"/>
    <lineage>
        <taxon>Eukaryota</taxon>
        <taxon>Viridiplantae</taxon>
        <taxon>Streptophyta</taxon>
        <taxon>Embryophyta</taxon>
        <taxon>Tracheophyta</taxon>
        <taxon>Spermatophyta</taxon>
        <taxon>Magnoliopsida</taxon>
        <taxon>eudicotyledons</taxon>
        <taxon>Gunneridae</taxon>
        <taxon>Pentapetalae</taxon>
        <taxon>rosids</taxon>
        <taxon>malvids</taxon>
        <taxon>Brassicales</taxon>
        <taxon>Brassicaceae</taxon>
        <taxon>Arabideae</taxon>
        <taxon>Arabis</taxon>
    </lineage>
</organism>
<reference evidence="1" key="1">
    <citation type="submission" date="2019-07" db="EMBL/GenBank/DDBJ databases">
        <authorList>
            <person name="Dittberner H."/>
        </authorList>
    </citation>
    <scope>NUCLEOTIDE SEQUENCE [LARGE SCALE GENOMIC DNA]</scope>
</reference>
<sequence length="80" mass="9043">MLRRTETLASVVVVQAAGGDHIEFFFWQESMDANAFKKAFADLGYKLVEPYQNPKEIFDGYIQGYLTLGILSFGSEIEMV</sequence>
<accession>A0A565CBE3</accession>
<dbReference type="EMBL" id="CABITT030000007">
    <property type="protein sequence ID" value="VVB10995.1"/>
    <property type="molecule type" value="Genomic_DNA"/>
</dbReference>
<protein>
    <submittedName>
        <fullName evidence="1">Uncharacterized protein</fullName>
    </submittedName>
</protein>
<name>A0A565CBE3_9BRAS</name>
<comment type="caution">
    <text evidence="1">The sequence shown here is derived from an EMBL/GenBank/DDBJ whole genome shotgun (WGS) entry which is preliminary data.</text>
</comment>
<evidence type="ECO:0000313" key="2">
    <source>
        <dbReference type="Proteomes" id="UP000489600"/>
    </source>
</evidence>
<dbReference type="AlphaFoldDB" id="A0A565CBE3"/>
<evidence type="ECO:0000313" key="1">
    <source>
        <dbReference type="EMBL" id="VVB10995.1"/>
    </source>
</evidence>
<dbReference type="Proteomes" id="UP000489600">
    <property type="component" value="Unassembled WGS sequence"/>
</dbReference>
<gene>
    <name evidence="1" type="ORF">ANE_LOCUS21439</name>
</gene>
<keyword evidence="2" id="KW-1185">Reference proteome</keyword>